<dbReference type="AlphaFoldDB" id="A0A1I6T1I1"/>
<dbReference type="GO" id="GO:0000287">
    <property type="term" value="F:magnesium ion binding"/>
    <property type="evidence" value="ECO:0007669"/>
    <property type="project" value="TreeGrafter"/>
</dbReference>
<dbReference type="InterPro" id="IPR006379">
    <property type="entry name" value="HAD-SF_hydro_IIB"/>
</dbReference>
<keyword evidence="2" id="KW-1185">Reference proteome</keyword>
<dbReference type="Pfam" id="PF08282">
    <property type="entry name" value="Hydrolase_3"/>
    <property type="match status" value="1"/>
</dbReference>
<dbReference type="CDD" id="cd07516">
    <property type="entry name" value="HAD_Pase"/>
    <property type="match status" value="1"/>
</dbReference>
<gene>
    <name evidence="1" type="ORF">SAMN05444972_108189</name>
</gene>
<dbReference type="Gene3D" id="3.40.50.1000">
    <property type="entry name" value="HAD superfamily/HAD-like"/>
    <property type="match status" value="1"/>
</dbReference>
<dbReference type="InterPro" id="IPR000150">
    <property type="entry name" value="Cof"/>
</dbReference>
<dbReference type="EMBL" id="FPAA01000008">
    <property type="protein sequence ID" value="SFS82887.1"/>
    <property type="molecule type" value="Genomic_DNA"/>
</dbReference>
<dbReference type="Gene3D" id="3.30.1240.10">
    <property type="match status" value="1"/>
</dbReference>
<evidence type="ECO:0000313" key="2">
    <source>
        <dbReference type="Proteomes" id="UP000198660"/>
    </source>
</evidence>
<dbReference type="NCBIfam" id="TIGR00099">
    <property type="entry name" value="Cof-subfamily"/>
    <property type="match status" value="1"/>
</dbReference>
<dbReference type="SFLD" id="SFLDS00003">
    <property type="entry name" value="Haloacid_Dehalogenase"/>
    <property type="match status" value="1"/>
</dbReference>
<sequence>MNQLPFPLFVSDIDGTLISSTKSIPHANHKSIAEFRRQGGLFTLATGRSFPEAKRFIHAFDIQLPVILCNGGVLYHPQRDQLTPVATIQQEIVLKTIAQLQQMLPAIDIFVYTLDRIYSTKLHLATQTALETDFEMEDLPLHFLPSFTELPSVPWVKICVVTENRWMKRLHQWASATPDVLEMVQSSDNFFEILPAGVSKGAAIEKLTKRLGLPSRSAAVIGDHMNDLSMVKIAGTSAAVANAHPSLLQAATHITRSNDEAGVSHFIDNHLLTPTVKAVGGQ</sequence>
<proteinExistence type="predicted"/>
<dbReference type="SFLD" id="SFLDG01140">
    <property type="entry name" value="C2.B:_Phosphomannomutase_and_P"/>
    <property type="match status" value="1"/>
</dbReference>
<dbReference type="SUPFAM" id="SSF56784">
    <property type="entry name" value="HAD-like"/>
    <property type="match status" value="1"/>
</dbReference>
<dbReference type="InterPro" id="IPR036412">
    <property type="entry name" value="HAD-like_sf"/>
</dbReference>
<dbReference type="GO" id="GO:0016791">
    <property type="term" value="F:phosphatase activity"/>
    <property type="evidence" value="ECO:0007669"/>
    <property type="project" value="TreeGrafter"/>
</dbReference>
<dbReference type="PANTHER" id="PTHR10000:SF8">
    <property type="entry name" value="HAD SUPERFAMILY HYDROLASE-LIKE, TYPE 3"/>
    <property type="match status" value="1"/>
</dbReference>
<organism evidence="1 2">
    <name type="scientific">Marininema halotolerans</name>
    <dbReference type="NCBI Taxonomy" id="1155944"/>
    <lineage>
        <taxon>Bacteria</taxon>
        <taxon>Bacillati</taxon>
        <taxon>Bacillota</taxon>
        <taxon>Bacilli</taxon>
        <taxon>Bacillales</taxon>
        <taxon>Thermoactinomycetaceae</taxon>
        <taxon>Marininema</taxon>
    </lineage>
</organism>
<dbReference type="GO" id="GO:0005829">
    <property type="term" value="C:cytosol"/>
    <property type="evidence" value="ECO:0007669"/>
    <property type="project" value="TreeGrafter"/>
</dbReference>
<evidence type="ECO:0008006" key="3">
    <source>
        <dbReference type="Google" id="ProtNLM"/>
    </source>
</evidence>
<name>A0A1I6T1I1_9BACL</name>
<dbReference type="InterPro" id="IPR023214">
    <property type="entry name" value="HAD_sf"/>
</dbReference>
<reference evidence="2" key="1">
    <citation type="submission" date="2016-10" db="EMBL/GenBank/DDBJ databases">
        <authorList>
            <person name="Varghese N."/>
            <person name="Submissions S."/>
        </authorList>
    </citation>
    <scope>NUCLEOTIDE SEQUENCE [LARGE SCALE GENOMIC DNA]</scope>
    <source>
        <strain evidence="2">DSM 45789</strain>
    </source>
</reference>
<dbReference type="Proteomes" id="UP000198660">
    <property type="component" value="Unassembled WGS sequence"/>
</dbReference>
<dbReference type="PANTHER" id="PTHR10000">
    <property type="entry name" value="PHOSPHOSERINE PHOSPHATASE"/>
    <property type="match status" value="1"/>
</dbReference>
<dbReference type="RefSeq" id="WP_176392052.1">
    <property type="nucleotide sequence ID" value="NZ_FPAA01000008.1"/>
</dbReference>
<accession>A0A1I6T1I1</accession>
<evidence type="ECO:0000313" key="1">
    <source>
        <dbReference type="EMBL" id="SFS82887.1"/>
    </source>
</evidence>
<protein>
    <recommendedName>
        <fullName evidence="3">Cof subfamily of IIB subfamily of haloacid dehalogenase superfamily/HAD-superfamily hydrolase, subfamily IIB</fullName>
    </recommendedName>
</protein>
<dbReference type="NCBIfam" id="TIGR01484">
    <property type="entry name" value="HAD-SF-IIB"/>
    <property type="match status" value="1"/>
</dbReference>